<dbReference type="AlphaFoldDB" id="A0A8H5GH56"/>
<feature type="compositionally biased region" description="Polar residues" evidence="1">
    <location>
        <begin position="40"/>
        <end position="68"/>
    </location>
</feature>
<evidence type="ECO:0000313" key="3">
    <source>
        <dbReference type="Proteomes" id="UP000559256"/>
    </source>
</evidence>
<keyword evidence="3" id="KW-1185">Reference proteome</keyword>
<proteinExistence type="predicted"/>
<dbReference type="Proteomes" id="UP000559256">
    <property type="component" value="Unassembled WGS sequence"/>
</dbReference>
<sequence length="229" mass="25663">MMSQRERQGSKEMTDVDVNAKDKDDDTMTDSTRKSLEKNLLTSQAPSERGGTAQNTSTDKSTNVTPSDDASPGKQTEETDNNDGPFVFSSLPVSKLSSTMSNSGFEMIDLDVFDLEGVDIFKRPWQIQGFRARDPEIRESDIPPGAGKRAPNAGQLWGVTILDFYHTHRNTGNSYIWAKTSGSRMADYCKKIGDLEFATEEFSWVEEVEADPQWRKWAVLELYDSGVRI</sequence>
<dbReference type="EMBL" id="JAACJM010000032">
    <property type="protein sequence ID" value="KAF5364695.1"/>
    <property type="molecule type" value="Genomic_DNA"/>
</dbReference>
<organism evidence="2 3">
    <name type="scientific">Tetrapyrgos nigripes</name>
    <dbReference type="NCBI Taxonomy" id="182062"/>
    <lineage>
        <taxon>Eukaryota</taxon>
        <taxon>Fungi</taxon>
        <taxon>Dikarya</taxon>
        <taxon>Basidiomycota</taxon>
        <taxon>Agaricomycotina</taxon>
        <taxon>Agaricomycetes</taxon>
        <taxon>Agaricomycetidae</taxon>
        <taxon>Agaricales</taxon>
        <taxon>Marasmiineae</taxon>
        <taxon>Marasmiaceae</taxon>
        <taxon>Tetrapyrgos</taxon>
    </lineage>
</organism>
<reference evidence="2 3" key="1">
    <citation type="journal article" date="2020" name="ISME J.">
        <title>Uncovering the hidden diversity of litter-decomposition mechanisms in mushroom-forming fungi.</title>
        <authorList>
            <person name="Floudas D."/>
            <person name="Bentzer J."/>
            <person name="Ahren D."/>
            <person name="Johansson T."/>
            <person name="Persson P."/>
            <person name="Tunlid A."/>
        </authorList>
    </citation>
    <scope>NUCLEOTIDE SEQUENCE [LARGE SCALE GENOMIC DNA]</scope>
    <source>
        <strain evidence="2 3">CBS 291.85</strain>
    </source>
</reference>
<protein>
    <submittedName>
        <fullName evidence="2">Uncharacterized protein</fullName>
    </submittedName>
</protein>
<comment type="caution">
    <text evidence="2">The sequence shown here is derived from an EMBL/GenBank/DDBJ whole genome shotgun (WGS) entry which is preliminary data.</text>
</comment>
<gene>
    <name evidence="2" type="ORF">D9758_005627</name>
</gene>
<accession>A0A8H5GH56</accession>
<evidence type="ECO:0000313" key="2">
    <source>
        <dbReference type="EMBL" id="KAF5364695.1"/>
    </source>
</evidence>
<dbReference type="OrthoDB" id="2999480at2759"/>
<feature type="compositionally biased region" description="Basic and acidic residues" evidence="1">
    <location>
        <begin position="1"/>
        <end position="37"/>
    </location>
</feature>
<evidence type="ECO:0000256" key="1">
    <source>
        <dbReference type="SAM" id="MobiDB-lite"/>
    </source>
</evidence>
<feature type="region of interest" description="Disordered" evidence="1">
    <location>
        <begin position="1"/>
        <end position="86"/>
    </location>
</feature>
<name>A0A8H5GH56_9AGAR</name>